<protein>
    <submittedName>
        <fullName evidence="1">Uncharacterized protein</fullName>
    </submittedName>
</protein>
<sequence length="64" mass="6808">MNNCGVGIGREGKIVLKKGPWTAAEDSVLVEYVRVVVKGIGMLCKRTQGWHVVGRAAGLDGLTI</sequence>
<keyword evidence="2" id="KW-1185">Reference proteome</keyword>
<accession>A0A7J9C296</accession>
<comment type="caution">
    <text evidence="1">The sequence shown here is derived from an EMBL/GenBank/DDBJ whole genome shotgun (WGS) entry which is preliminary data.</text>
</comment>
<dbReference type="AlphaFoldDB" id="A0A7J9C296"/>
<reference evidence="1 2" key="1">
    <citation type="journal article" date="2019" name="Genome Biol. Evol.">
        <title>Insights into the evolution of the New World diploid cottons (Gossypium, subgenus Houzingenia) based on genome sequencing.</title>
        <authorList>
            <person name="Grover C.E."/>
            <person name="Arick M.A. 2nd"/>
            <person name="Thrash A."/>
            <person name="Conover J.L."/>
            <person name="Sanders W.S."/>
            <person name="Peterson D.G."/>
            <person name="Frelichowski J.E."/>
            <person name="Scheffler J.A."/>
            <person name="Scheffler B.E."/>
            <person name="Wendel J.F."/>
        </authorList>
    </citation>
    <scope>NUCLEOTIDE SEQUENCE [LARGE SCALE GENOMIC DNA]</scope>
    <source>
        <strain evidence="1">5</strain>
        <tissue evidence="1">Leaf</tissue>
    </source>
</reference>
<dbReference type="OrthoDB" id="1000977at2759"/>
<proteinExistence type="predicted"/>
<evidence type="ECO:0000313" key="2">
    <source>
        <dbReference type="Proteomes" id="UP000593579"/>
    </source>
</evidence>
<dbReference type="Proteomes" id="UP000593579">
    <property type="component" value="Unassembled WGS sequence"/>
</dbReference>
<dbReference type="EMBL" id="JABEZY010000007">
    <property type="protein sequence ID" value="MBA0742582.1"/>
    <property type="molecule type" value="Genomic_DNA"/>
</dbReference>
<organism evidence="1 2">
    <name type="scientific">Gossypium gossypioides</name>
    <name type="common">Mexican cotton</name>
    <name type="synonym">Selera gossypioides</name>
    <dbReference type="NCBI Taxonomy" id="34282"/>
    <lineage>
        <taxon>Eukaryota</taxon>
        <taxon>Viridiplantae</taxon>
        <taxon>Streptophyta</taxon>
        <taxon>Embryophyta</taxon>
        <taxon>Tracheophyta</taxon>
        <taxon>Spermatophyta</taxon>
        <taxon>Magnoliopsida</taxon>
        <taxon>eudicotyledons</taxon>
        <taxon>Gunneridae</taxon>
        <taxon>Pentapetalae</taxon>
        <taxon>rosids</taxon>
        <taxon>malvids</taxon>
        <taxon>Malvales</taxon>
        <taxon>Malvaceae</taxon>
        <taxon>Malvoideae</taxon>
        <taxon>Gossypium</taxon>
    </lineage>
</organism>
<gene>
    <name evidence="1" type="ORF">Gogos_015624</name>
</gene>
<name>A0A7J9C296_GOSGO</name>
<evidence type="ECO:0000313" key="1">
    <source>
        <dbReference type="EMBL" id="MBA0742582.1"/>
    </source>
</evidence>